<keyword evidence="8" id="KW-1185">Reference proteome</keyword>
<dbReference type="PROSITE" id="PS51257">
    <property type="entry name" value="PROKAR_LIPOPROTEIN"/>
    <property type="match status" value="1"/>
</dbReference>
<keyword evidence="2" id="KW-0406">Ion transport</keyword>
<evidence type="ECO:0000256" key="4">
    <source>
        <dbReference type="PIRSR" id="PIRSR002825-1"/>
    </source>
</evidence>
<dbReference type="InterPro" id="IPR026045">
    <property type="entry name" value="Ferric-bd"/>
</dbReference>
<sequence>MSTRRTRWNRIVALIVAGGLAAGLTACSSSEEEDGLLVYNAQHESLTKEWIDAFTKETGIKVTYRQGGDTELGNQLIAEGDASPADVFLTENSPAMAAVERDGLFTDVDEATIAQVPPQFRPATSKWTGVAARTTVFAYDKTKLTEAQLPTSIMDLEKPEWKGRWGAPPVKPDFQAIVAAMLELTGERATGQWLAGMKAGAEIYSDNIATLRAVNDGQVEGGIIYHYYWFRDQSQTKEISGNTALHYFRNQDPGAFVSISGGGILNSSKKKEDAQKFLTFITSKAGQEVLEKGTSFEYPVASGVPANPALVPLVDLQAPAVNPSNLDAQKVTDLMTKAGLL</sequence>
<dbReference type="RefSeq" id="WP_011893738.1">
    <property type="nucleotide sequence ID" value="NZ_CALTXN010000059.1"/>
</dbReference>
<keyword evidence="2" id="KW-0410">Iron transport</keyword>
<dbReference type="PANTHER" id="PTHR30006:SF15">
    <property type="entry name" value="IRON-UTILIZATION PERIPLASMIC PROTEIN"/>
    <property type="match status" value="1"/>
</dbReference>
<feature type="binding site" evidence="4">
    <location>
        <position position="91"/>
    </location>
    <ligand>
        <name>Fe cation</name>
        <dbReference type="ChEBI" id="CHEBI:24875"/>
    </ligand>
</feature>
<dbReference type="OrthoDB" id="9769567at2"/>
<evidence type="ECO:0000313" key="9">
    <source>
        <dbReference type="Proteomes" id="UP000294952"/>
    </source>
</evidence>
<evidence type="ECO:0000313" key="8">
    <source>
        <dbReference type="Proteomes" id="UP000034150"/>
    </source>
</evidence>
<reference evidence="7 9" key="2">
    <citation type="submission" date="2019-01" db="EMBL/GenBank/DDBJ databases">
        <title>High-quality-draft genome sequences of five non-tuberculosis mycobacteriaceae isolated from a nosocomial environment.</title>
        <authorList>
            <person name="Tiago I."/>
            <person name="Alarico S."/>
            <person name="Pereira S.G."/>
            <person name="Coelho C."/>
            <person name="Maranha A."/>
            <person name="Empadinhas N."/>
        </authorList>
    </citation>
    <scope>NUCLEOTIDE SEQUENCE [LARGE SCALE GENOMIC DNA]</scope>
    <source>
        <strain evidence="7 9">22DIII</strain>
    </source>
</reference>
<accession>A0A0M2JWV3</accession>
<dbReference type="Gene3D" id="3.40.190.10">
    <property type="entry name" value="Periplasmic binding protein-like II"/>
    <property type="match status" value="2"/>
</dbReference>
<evidence type="ECO:0000256" key="3">
    <source>
        <dbReference type="ARBA" id="ARBA00022729"/>
    </source>
</evidence>
<comment type="caution">
    <text evidence="6">The sequence shown here is derived from an EMBL/GenBank/DDBJ whole genome shotgun (WGS) entry which is preliminary data.</text>
</comment>
<proteinExistence type="inferred from homology"/>
<evidence type="ECO:0000313" key="7">
    <source>
        <dbReference type="EMBL" id="TDL02886.1"/>
    </source>
</evidence>
<evidence type="ECO:0000256" key="1">
    <source>
        <dbReference type="ARBA" id="ARBA00008520"/>
    </source>
</evidence>
<feature type="binding site" evidence="4">
    <location>
        <position position="227"/>
    </location>
    <ligand>
        <name>Fe cation</name>
        <dbReference type="ChEBI" id="CHEBI:24875"/>
    </ligand>
</feature>
<dbReference type="GO" id="GO:0046872">
    <property type="term" value="F:metal ion binding"/>
    <property type="evidence" value="ECO:0007669"/>
    <property type="project" value="UniProtKB-KW"/>
</dbReference>
<feature type="binding site" evidence="4">
    <location>
        <position position="43"/>
    </location>
    <ligand>
        <name>Fe cation</name>
        <dbReference type="ChEBI" id="CHEBI:24875"/>
    </ligand>
</feature>
<keyword evidence="4" id="KW-0408">Iron</keyword>
<keyword evidence="2" id="KW-0813">Transport</keyword>
<dbReference type="Proteomes" id="UP000034150">
    <property type="component" value="Unassembled WGS sequence"/>
</dbReference>
<feature type="chain" id="PRO_5041862495" evidence="5">
    <location>
        <begin position="22"/>
        <end position="341"/>
    </location>
</feature>
<feature type="binding site" evidence="4">
    <location>
        <position position="228"/>
    </location>
    <ligand>
        <name>Fe cation</name>
        <dbReference type="ChEBI" id="CHEBI:24875"/>
    </ligand>
</feature>
<gene>
    <name evidence="7" type="ORF">EUA04_26735</name>
    <name evidence="6" type="ORF">WN67_24700</name>
</gene>
<evidence type="ECO:0000256" key="5">
    <source>
        <dbReference type="SAM" id="SignalP"/>
    </source>
</evidence>
<protein>
    <submittedName>
        <fullName evidence="6">Iron ABC transporter substrate-binding protein</fullName>
    </submittedName>
</protein>
<keyword evidence="4" id="KW-0479">Metal-binding</keyword>
<reference evidence="6 8" key="1">
    <citation type="submission" date="2015-04" db="EMBL/GenBank/DDBJ databases">
        <title>Genome sequence of Mycobacterium obuense UC1.</title>
        <authorList>
            <person name="Greninger A.L."/>
            <person name="Cunningham G."/>
            <person name="Chiu C.Y."/>
            <person name="Miller S."/>
        </authorList>
    </citation>
    <scope>NUCLEOTIDE SEQUENCE [LARGE SCALE GENOMIC DNA]</scope>
    <source>
        <strain evidence="6 8">UC1</strain>
    </source>
</reference>
<dbReference type="EMBL" id="SDLP01000016">
    <property type="protein sequence ID" value="TDL02886.1"/>
    <property type="molecule type" value="Genomic_DNA"/>
</dbReference>
<dbReference type="EMBL" id="LAUZ02000108">
    <property type="protein sequence ID" value="KKE99303.1"/>
    <property type="molecule type" value="Genomic_DNA"/>
</dbReference>
<dbReference type="GO" id="GO:0006826">
    <property type="term" value="P:iron ion transport"/>
    <property type="evidence" value="ECO:0007669"/>
    <property type="project" value="UniProtKB-KW"/>
</dbReference>
<dbReference type="Proteomes" id="UP000294952">
    <property type="component" value="Unassembled WGS sequence"/>
</dbReference>
<dbReference type="SUPFAM" id="SSF53850">
    <property type="entry name" value="Periplasmic binding protein-like II"/>
    <property type="match status" value="1"/>
</dbReference>
<dbReference type="Pfam" id="PF13343">
    <property type="entry name" value="SBP_bac_6"/>
    <property type="match status" value="1"/>
</dbReference>
<dbReference type="PANTHER" id="PTHR30006">
    <property type="entry name" value="THIAMINE-BINDING PERIPLASMIC PROTEIN-RELATED"/>
    <property type="match status" value="1"/>
</dbReference>
<name>A0A0M2JWV3_9MYCO</name>
<dbReference type="GO" id="GO:0030288">
    <property type="term" value="C:outer membrane-bounded periplasmic space"/>
    <property type="evidence" value="ECO:0007669"/>
    <property type="project" value="TreeGrafter"/>
</dbReference>
<dbReference type="PATRIC" id="fig|1807.13.peg.5523"/>
<dbReference type="CDD" id="cd13543">
    <property type="entry name" value="PBP2_Fbp"/>
    <property type="match status" value="1"/>
</dbReference>
<evidence type="ECO:0000313" key="6">
    <source>
        <dbReference type="EMBL" id="KKE99303.1"/>
    </source>
</evidence>
<dbReference type="PIRSF" id="PIRSF002825">
    <property type="entry name" value="CfbpA"/>
    <property type="match status" value="1"/>
</dbReference>
<evidence type="ECO:0000256" key="2">
    <source>
        <dbReference type="ARBA" id="ARBA00022496"/>
    </source>
</evidence>
<organism evidence="6 8">
    <name type="scientific">Mycolicibacterium obuense</name>
    <dbReference type="NCBI Taxonomy" id="1807"/>
    <lineage>
        <taxon>Bacteria</taxon>
        <taxon>Bacillati</taxon>
        <taxon>Actinomycetota</taxon>
        <taxon>Actinomycetes</taxon>
        <taxon>Mycobacteriales</taxon>
        <taxon>Mycobacteriaceae</taxon>
        <taxon>Mycolicibacterium</taxon>
    </lineage>
</organism>
<keyword evidence="3 5" id="KW-0732">Signal</keyword>
<comment type="similarity">
    <text evidence="1">Belongs to the bacterial solute-binding protein 1 family.</text>
</comment>
<dbReference type="AlphaFoldDB" id="A0A0M2JWV3"/>
<feature type="signal peptide" evidence="5">
    <location>
        <begin position="1"/>
        <end position="21"/>
    </location>
</feature>